<name>A0ABS5QEM8_9PROT</name>
<dbReference type="SMART" id="SM00530">
    <property type="entry name" value="HTH_XRE"/>
    <property type="match status" value="1"/>
</dbReference>
<dbReference type="Proteomes" id="UP000766336">
    <property type="component" value="Unassembled WGS sequence"/>
</dbReference>
<gene>
    <name evidence="3" type="ORF">KHU32_12450</name>
</gene>
<dbReference type="InterPro" id="IPR010982">
    <property type="entry name" value="Lambda_DNA-bd_dom_sf"/>
</dbReference>
<evidence type="ECO:0000259" key="2">
    <source>
        <dbReference type="PROSITE" id="PS50943"/>
    </source>
</evidence>
<organism evidence="3 4">
    <name type="scientific">Roseococcus pinisoli</name>
    <dbReference type="NCBI Taxonomy" id="2835040"/>
    <lineage>
        <taxon>Bacteria</taxon>
        <taxon>Pseudomonadati</taxon>
        <taxon>Pseudomonadota</taxon>
        <taxon>Alphaproteobacteria</taxon>
        <taxon>Acetobacterales</taxon>
        <taxon>Roseomonadaceae</taxon>
        <taxon>Roseococcus</taxon>
    </lineage>
</organism>
<evidence type="ECO:0000256" key="1">
    <source>
        <dbReference type="ARBA" id="ARBA00023125"/>
    </source>
</evidence>
<dbReference type="PANTHER" id="PTHR36924">
    <property type="entry name" value="ANTITOXIN HIGA-1"/>
    <property type="match status" value="1"/>
</dbReference>
<dbReference type="RefSeq" id="WP_213670405.1">
    <property type="nucleotide sequence ID" value="NZ_JAHCDA010000002.1"/>
</dbReference>
<dbReference type="PANTHER" id="PTHR36924:SF1">
    <property type="entry name" value="ANTITOXIN HIGA-1"/>
    <property type="match status" value="1"/>
</dbReference>
<dbReference type="NCBIfam" id="TIGR02607">
    <property type="entry name" value="antidote_HigA"/>
    <property type="match status" value="1"/>
</dbReference>
<reference evidence="3 4" key="1">
    <citation type="submission" date="2021-05" db="EMBL/GenBank/DDBJ databases">
        <title>Roseococcus sp. XZZS9, whole genome shotgun sequencing project.</title>
        <authorList>
            <person name="Zhao G."/>
            <person name="Shen L."/>
        </authorList>
    </citation>
    <scope>NUCLEOTIDE SEQUENCE [LARGE SCALE GENOMIC DNA]</scope>
    <source>
        <strain evidence="3 4">XZZS9</strain>
    </source>
</reference>
<evidence type="ECO:0000313" key="3">
    <source>
        <dbReference type="EMBL" id="MBS7811751.1"/>
    </source>
</evidence>
<dbReference type="SUPFAM" id="SSF47413">
    <property type="entry name" value="lambda repressor-like DNA-binding domains"/>
    <property type="match status" value="1"/>
</dbReference>
<accession>A0ABS5QEM8</accession>
<keyword evidence="4" id="KW-1185">Reference proteome</keyword>
<dbReference type="EMBL" id="JAHCDA010000002">
    <property type="protein sequence ID" value="MBS7811751.1"/>
    <property type="molecule type" value="Genomic_DNA"/>
</dbReference>
<dbReference type="InterPro" id="IPR001387">
    <property type="entry name" value="Cro/C1-type_HTH"/>
</dbReference>
<dbReference type="PROSITE" id="PS50943">
    <property type="entry name" value="HTH_CROC1"/>
    <property type="match status" value="1"/>
</dbReference>
<protein>
    <submittedName>
        <fullName evidence="3">HigA family addiction module antidote protein</fullName>
    </submittedName>
</protein>
<comment type="caution">
    <text evidence="3">The sequence shown here is derived from an EMBL/GenBank/DDBJ whole genome shotgun (WGS) entry which is preliminary data.</text>
</comment>
<dbReference type="Pfam" id="PF01381">
    <property type="entry name" value="HTH_3"/>
    <property type="match status" value="1"/>
</dbReference>
<dbReference type="Gene3D" id="1.10.260.40">
    <property type="entry name" value="lambda repressor-like DNA-binding domains"/>
    <property type="match status" value="1"/>
</dbReference>
<dbReference type="CDD" id="cd00093">
    <property type="entry name" value="HTH_XRE"/>
    <property type="match status" value="1"/>
</dbReference>
<proteinExistence type="predicted"/>
<evidence type="ECO:0000313" key="4">
    <source>
        <dbReference type="Proteomes" id="UP000766336"/>
    </source>
</evidence>
<keyword evidence="1" id="KW-0238">DNA-binding</keyword>
<sequence>MSLDTSRYPITPEQQRVLLATAYEGGAAGRIDEVLQAICRARGLSPALATTPPQRPAFDTLARRAATRALRTPGDVLLRLFMEPHGLSGKRLAAELGVPRSRIAAILGGSRSITAPTAILLGRRFDNKPEFWLQLQMQHDLTMARRERQTPPAMMLIGRSAIRPPAPPVG</sequence>
<feature type="domain" description="HTH cro/C1-type" evidence="2">
    <location>
        <begin position="78"/>
        <end position="132"/>
    </location>
</feature>
<dbReference type="InterPro" id="IPR013430">
    <property type="entry name" value="Toxin_antidote_HigA"/>
</dbReference>